<reference evidence="1" key="1">
    <citation type="submission" date="2021-02" db="EMBL/GenBank/DDBJ databases">
        <authorList>
            <person name="Nowell W R."/>
        </authorList>
    </citation>
    <scope>NUCLEOTIDE SEQUENCE</scope>
    <source>
        <strain evidence="1">Ploen Becks lab</strain>
    </source>
</reference>
<keyword evidence="2" id="KW-1185">Reference proteome</keyword>
<sequence>TLFQVRMVEEFIKKTKENEVEENQIGDDNENKAAINSGLEKQVLEQITSSIKTNAYQRV</sequence>
<accession>A0A814S2L7</accession>
<evidence type="ECO:0000313" key="2">
    <source>
        <dbReference type="Proteomes" id="UP000663879"/>
    </source>
</evidence>
<dbReference type="Proteomes" id="UP000663879">
    <property type="component" value="Unassembled WGS sequence"/>
</dbReference>
<comment type="caution">
    <text evidence="1">The sequence shown here is derived from an EMBL/GenBank/DDBJ whole genome shotgun (WGS) entry which is preliminary data.</text>
</comment>
<name>A0A814S2L7_9BILA</name>
<proteinExistence type="predicted"/>
<dbReference type="EMBL" id="CAJNOC010010416">
    <property type="protein sequence ID" value="CAF1139629.1"/>
    <property type="molecule type" value="Genomic_DNA"/>
</dbReference>
<gene>
    <name evidence="1" type="ORF">OXX778_LOCUS22841</name>
</gene>
<feature type="non-terminal residue" evidence="1">
    <location>
        <position position="1"/>
    </location>
</feature>
<protein>
    <submittedName>
        <fullName evidence="1">Uncharacterized protein</fullName>
    </submittedName>
</protein>
<evidence type="ECO:0000313" key="1">
    <source>
        <dbReference type="EMBL" id="CAF1139629.1"/>
    </source>
</evidence>
<organism evidence="1 2">
    <name type="scientific">Brachionus calyciflorus</name>
    <dbReference type="NCBI Taxonomy" id="104777"/>
    <lineage>
        <taxon>Eukaryota</taxon>
        <taxon>Metazoa</taxon>
        <taxon>Spiralia</taxon>
        <taxon>Gnathifera</taxon>
        <taxon>Rotifera</taxon>
        <taxon>Eurotatoria</taxon>
        <taxon>Monogononta</taxon>
        <taxon>Pseudotrocha</taxon>
        <taxon>Ploima</taxon>
        <taxon>Brachionidae</taxon>
        <taxon>Brachionus</taxon>
    </lineage>
</organism>
<dbReference type="AlphaFoldDB" id="A0A814S2L7"/>